<dbReference type="AlphaFoldDB" id="A0A1G5IUC5"/>
<dbReference type="Pfam" id="PF12867">
    <property type="entry name" value="DinB_2"/>
    <property type="match status" value="1"/>
</dbReference>
<proteinExistence type="predicted"/>
<dbReference type="SUPFAM" id="SSF109854">
    <property type="entry name" value="DinB/YfiT-like putative metalloenzymes"/>
    <property type="match status" value="1"/>
</dbReference>
<evidence type="ECO:0000259" key="1">
    <source>
        <dbReference type="Pfam" id="PF12867"/>
    </source>
</evidence>
<evidence type="ECO:0000313" key="3">
    <source>
        <dbReference type="Proteomes" id="UP000198538"/>
    </source>
</evidence>
<accession>A0A1G5IUC5</accession>
<dbReference type="NCBIfam" id="NF009807">
    <property type="entry name" value="PRK13291.1"/>
    <property type="match status" value="1"/>
</dbReference>
<dbReference type="InterPro" id="IPR034660">
    <property type="entry name" value="DinB/YfiT-like"/>
</dbReference>
<name>A0A1G5IUC5_9BACL</name>
<sequence length="356" mass="41474">MDLDEKIRFPIGHFEPRFEFTDEDRKHILDQIPEIAKNLRLVTQDFNDEQLRTPYRTGGWTIIQIVHHLADNDMNAYIRFKRALTEEEPLASSYREDLWASLQEYKDLPMEDSIMLLEILHKRFLTLLRGIQPEQFRRKLRTEVLGSITLDVAIQRLVWHGQHHIAQIKSLKSVTKIGVLNQEEIYPHCPMEIRVVEVGGVSKPQLKDKLQQCSIRMNEYGIKLFDDEKFVISPTKRRLETVELAVRNLGFLDGATTLQLFQMADTLGLQLCPIDLSPYLRIQYLDQPETCTSSTEKGNQAPSGSLTIASEPLTEDDHFPKGFYLRNIEGELWLRGYIADDLHVWNPHDRFIFCRT</sequence>
<feature type="domain" description="DinB-like" evidence="1">
    <location>
        <begin position="37"/>
        <end position="168"/>
    </location>
</feature>
<organism evidence="2 3">
    <name type="scientific">Paenibacillus polysaccharolyticus</name>
    <dbReference type="NCBI Taxonomy" id="582692"/>
    <lineage>
        <taxon>Bacteria</taxon>
        <taxon>Bacillati</taxon>
        <taxon>Bacillota</taxon>
        <taxon>Bacilli</taxon>
        <taxon>Bacillales</taxon>
        <taxon>Paenibacillaceae</taxon>
        <taxon>Paenibacillus</taxon>
    </lineage>
</organism>
<protein>
    <submittedName>
        <fullName evidence="2">DinB superfamily protein</fullName>
    </submittedName>
</protein>
<dbReference type="Proteomes" id="UP000198538">
    <property type="component" value="Unassembled WGS sequence"/>
</dbReference>
<reference evidence="3" key="1">
    <citation type="submission" date="2016-10" db="EMBL/GenBank/DDBJ databases">
        <authorList>
            <person name="Varghese N."/>
            <person name="Submissions S."/>
        </authorList>
    </citation>
    <scope>NUCLEOTIDE SEQUENCE [LARGE SCALE GENOMIC DNA]</scope>
    <source>
        <strain evidence="3">BL9</strain>
    </source>
</reference>
<dbReference type="InterPro" id="IPR024775">
    <property type="entry name" value="DinB-like"/>
</dbReference>
<gene>
    <name evidence="2" type="ORF">SAMN05720606_109182</name>
</gene>
<evidence type="ECO:0000313" key="2">
    <source>
        <dbReference type="EMBL" id="SCY79685.1"/>
    </source>
</evidence>
<dbReference type="EMBL" id="FMVM01000009">
    <property type="protein sequence ID" value="SCY79685.1"/>
    <property type="molecule type" value="Genomic_DNA"/>
</dbReference>
<dbReference type="STRING" id="582692.SAMN05720606_109182"/>
<keyword evidence="3" id="KW-1185">Reference proteome</keyword>
<dbReference type="Gene3D" id="1.20.120.450">
    <property type="entry name" value="dinb family like domain"/>
    <property type="match status" value="1"/>
</dbReference>